<sequence length="59" mass="6695">MRRFVLSSQHRDLAASLEVRGRENDHPPTDPVRLIAPMRERFIATDLAFAKVSCSTLSQ</sequence>
<dbReference type="EMBL" id="CP117268">
    <property type="protein sequence ID" value="WFS25171.1"/>
    <property type="molecule type" value="Genomic_DNA"/>
</dbReference>
<dbReference type="RefSeq" id="WP_142832070.1">
    <property type="nucleotide sequence ID" value="NZ_CP117268.1"/>
</dbReference>
<reference evidence="1 2" key="1">
    <citation type="journal article" date="2019" name="Phytopathology">
        <title>A Novel Group of Rhizobium tumorigenes-Like Agrobacteria Associated with Crown Gall Disease of Rhododendron and Blueberry.</title>
        <authorList>
            <person name="Kuzmanovic N."/>
            <person name="Behrens P."/>
            <person name="Idczak E."/>
            <person name="Wagner S."/>
            <person name="Gotz M."/>
            <person name="Sproer C."/>
            <person name="Bunk B."/>
            <person name="Overmann J."/>
            <person name="Smalla K."/>
        </authorList>
    </citation>
    <scope>NUCLEOTIDE SEQUENCE [LARGE SCALE GENOMIC DNA]</scope>
    <source>
        <strain evidence="2">rho-6.2</strain>
    </source>
</reference>
<proteinExistence type="predicted"/>
<keyword evidence="1" id="KW-0614">Plasmid</keyword>
<dbReference type="Pfam" id="PF10038">
    <property type="entry name" value="DUF2274"/>
    <property type="match status" value="1"/>
</dbReference>
<keyword evidence="2" id="KW-1185">Reference proteome</keyword>
<accession>A0ABY8IN71</accession>
<protein>
    <submittedName>
        <fullName evidence="1">DUF2274 domain-containing protein</fullName>
    </submittedName>
</protein>
<reference evidence="1 2" key="2">
    <citation type="journal article" date="2023" name="MicrobiologyOpen">
        <title>Genomics of the tumorigenes clade of the family Rhizobiaceae and description of Rhizobium rhododendri sp. nov.</title>
        <authorList>
            <person name="Kuzmanovic N."/>
            <person name="diCenzo G.C."/>
            <person name="Bunk B."/>
            <person name="Sproeer C."/>
            <person name="Fruehling A."/>
            <person name="Neumann-Schaal M."/>
            <person name="Overmann J."/>
            <person name="Smalla K."/>
        </authorList>
    </citation>
    <scope>NUCLEOTIDE SEQUENCE [LARGE SCALE GENOMIC DNA]</scope>
    <source>
        <strain evidence="2">rho-6.2</strain>
        <plasmid evidence="1 2">unnamed1</plasmid>
    </source>
</reference>
<dbReference type="Proteomes" id="UP000318939">
    <property type="component" value="Plasmid unnamed1"/>
</dbReference>
<geneLocation type="plasmid" evidence="1 2">
    <name>unnamed1</name>
</geneLocation>
<name>A0ABY8IN71_9HYPH</name>
<dbReference type="InterPro" id="IPR018733">
    <property type="entry name" value="DUF2274"/>
</dbReference>
<organism evidence="1 2">
    <name type="scientific">Rhizobium rhododendri</name>
    <dbReference type="NCBI Taxonomy" id="2506430"/>
    <lineage>
        <taxon>Bacteria</taxon>
        <taxon>Pseudomonadati</taxon>
        <taxon>Pseudomonadota</taxon>
        <taxon>Alphaproteobacteria</taxon>
        <taxon>Hyphomicrobiales</taxon>
        <taxon>Rhizobiaceae</taxon>
        <taxon>Rhizobium/Agrobacterium group</taxon>
        <taxon>Rhizobium</taxon>
    </lineage>
</organism>
<evidence type="ECO:0000313" key="2">
    <source>
        <dbReference type="Proteomes" id="UP000318939"/>
    </source>
</evidence>
<gene>
    <name evidence="1" type="ORF">PR018_23160</name>
</gene>
<evidence type="ECO:0000313" key="1">
    <source>
        <dbReference type="EMBL" id="WFS25171.1"/>
    </source>
</evidence>